<sequence length="638" mass="73977">MNTDGFLLTWFLELPWTIIGDVCLYLAPETVSETLIKVPKLRNIIIDQYYSQELHLILSPTKRPHFCSLDPQRKLLIDIVTYGEIEDFLVENPDICPRLYKVMTSGDFRSMEILLRAFHGQLSQTPELEIHVENYELLPEDVQLIFSFPNLTKFQTARIKLRRCLPVLSDLLLQLQNLRQLVFLGHEIRKWSRVRLPPNLSHLDMSWYPETDVTSVALPDSLVNLYWNQAGIDNAVFAKLTYPPLIKTLMLTYCSLASVNVSQLPPTLETIDLSYNNIRSFQFEPLTPRWPASLKSILLNANLIDDASLKQLSLIEWPEFLENLRLDENKLTSLEHLSTLPQALKYLDLSDTKLKSFRVHHNEDDYPFFRFPESLDTLNFQGCQTLTYGEASAYGAVPLEHRIKFPENLESLNLTECNVGRLAYFLFPRSLQTLSLTGNRLQNLTTYNLTRGSTEVVSWKHLNNLRELELYYNNIEGLQDWCPPKSLRRVDLRRNKITVLTGVRTPLFSKEFDFVTNNIQTLNFEENEIRTIDPALYLPRNLISLNLSKNKLTQFVFSKSFANHKSLVRLDLASNAIEKVSVDLPEKSYASHLKQFNLSRNACTNFQMSTEDFYDVFQQIGLVVTKKKHNMKSEHTFR</sequence>
<keyword evidence="3" id="KW-0732">Signal</keyword>
<evidence type="ECO:0000313" key="4">
    <source>
        <dbReference type="EMBL" id="OBA20933.1"/>
    </source>
</evidence>
<proteinExistence type="predicted"/>
<dbReference type="PANTHER" id="PTHR45617">
    <property type="entry name" value="LEUCINE RICH REPEAT FAMILY PROTEIN"/>
    <property type="match status" value="1"/>
</dbReference>
<keyword evidence="1" id="KW-0433">Leucine-rich repeat</keyword>
<dbReference type="Proteomes" id="UP000092555">
    <property type="component" value="Unassembled WGS sequence"/>
</dbReference>
<reference evidence="4 5" key="1">
    <citation type="submission" date="2016-05" db="EMBL/GenBank/DDBJ databases">
        <title>Comparative genomics of biotechnologically important yeasts.</title>
        <authorList>
            <consortium name="DOE Joint Genome Institute"/>
            <person name="Riley R."/>
            <person name="Haridas S."/>
            <person name="Wolfe K.H."/>
            <person name="Lopes M.R."/>
            <person name="Hittinger C.T."/>
            <person name="Goker M."/>
            <person name="Salamov A."/>
            <person name="Wisecaver J."/>
            <person name="Long T.M."/>
            <person name="Aerts A.L."/>
            <person name="Barry K."/>
            <person name="Choi C."/>
            <person name="Clum A."/>
            <person name="Coughlan A.Y."/>
            <person name="Deshpande S."/>
            <person name="Douglass A.P."/>
            <person name="Hanson S.J."/>
            <person name="Klenk H.-P."/>
            <person name="LaButti K."/>
            <person name="Lapidus A."/>
            <person name="Lindquist E."/>
            <person name="Lipzen A."/>
            <person name="Meier-kolthoff J.P."/>
            <person name="Ohm R.A."/>
            <person name="Otillar R.P."/>
            <person name="Pangilinan J."/>
            <person name="Peng Y."/>
            <person name="Rokas A."/>
            <person name="Rosa C.A."/>
            <person name="Scheuner C."/>
            <person name="Sibirny A.A."/>
            <person name="Slot J.C."/>
            <person name="Stielow J.B."/>
            <person name="Sun H."/>
            <person name="Kurtzman C.P."/>
            <person name="Blackwell M."/>
            <person name="Grigoriev I.V."/>
            <person name="Jeffries T.W."/>
        </authorList>
    </citation>
    <scope>NUCLEOTIDE SEQUENCE [LARGE SCALE GENOMIC DNA]</scope>
    <source>
        <strain evidence="4 5">NRRL YB-4993</strain>
    </source>
</reference>
<dbReference type="RefSeq" id="XP_018711443.1">
    <property type="nucleotide sequence ID" value="XM_018857449.1"/>
</dbReference>
<evidence type="ECO:0000256" key="2">
    <source>
        <dbReference type="ARBA" id="ARBA00022737"/>
    </source>
</evidence>
<name>A0A1A0HAM7_9ASCO</name>
<dbReference type="SUPFAM" id="SSF52058">
    <property type="entry name" value="L domain-like"/>
    <property type="match status" value="1"/>
</dbReference>
<dbReference type="GeneID" id="30030425"/>
<dbReference type="OrthoDB" id="4073735at2759"/>
<dbReference type="STRING" id="869754.A0A1A0HAM7"/>
<comment type="caution">
    <text evidence="4">The sequence shown here is derived from an EMBL/GenBank/DDBJ whole genome shotgun (WGS) entry which is preliminary data.</text>
</comment>
<dbReference type="InterPro" id="IPR001611">
    <property type="entry name" value="Leu-rich_rpt"/>
</dbReference>
<dbReference type="InterPro" id="IPR032675">
    <property type="entry name" value="LRR_dom_sf"/>
</dbReference>
<evidence type="ECO:0000256" key="3">
    <source>
        <dbReference type="SAM" id="SignalP"/>
    </source>
</evidence>
<evidence type="ECO:0000313" key="5">
    <source>
        <dbReference type="Proteomes" id="UP000092555"/>
    </source>
</evidence>
<gene>
    <name evidence="4" type="ORF">METBIDRAFT_41772</name>
</gene>
<organism evidence="4 5">
    <name type="scientific">Metschnikowia bicuspidata var. bicuspidata NRRL YB-4993</name>
    <dbReference type="NCBI Taxonomy" id="869754"/>
    <lineage>
        <taxon>Eukaryota</taxon>
        <taxon>Fungi</taxon>
        <taxon>Dikarya</taxon>
        <taxon>Ascomycota</taxon>
        <taxon>Saccharomycotina</taxon>
        <taxon>Pichiomycetes</taxon>
        <taxon>Metschnikowiaceae</taxon>
        <taxon>Metschnikowia</taxon>
    </lineage>
</organism>
<keyword evidence="2" id="KW-0677">Repeat</keyword>
<dbReference type="AlphaFoldDB" id="A0A1A0HAM7"/>
<accession>A0A1A0HAM7</accession>
<evidence type="ECO:0000256" key="1">
    <source>
        <dbReference type="ARBA" id="ARBA00022614"/>
    </source>
</evidence>
<dbReference type="EMBL" id="LXTC01000003">
    <property type="protein sequence ID" value="OBA20933.1"/>
    <property type="molecule type" value="Genomic_DNA"/>
</dbReference>
<feature type="signal peptide" evidence="3">
    <location>
        <begin position="1"/>
        <end position="20"/>
    </location>
</feature>
<dbReference type="Gene3D" id="3.80.10.10">
    <property type="entry name" value="Ribonuclease Inhibitor"/>
    <property type="match status" value="2"/>
</dbReference>
<feature type="chain" id="PRO_5008291717" evidence="3">
    <location>
        <begin position="21"/>
        <end position="638"/>
    </location>
</feature>
<keyword evidence="5" id="KW-1185">Reference proteome</keyword>
<protein>
    <submittedName>
        <fullName evidence="4">L domain-like protein</fullName>
    </submittedName>
</protein>
<dbReference type="PROSITE" id="PS51450">
    <property type="entry name" value="LRR"/>
    <property type="match status" value="1"/>
</dbReference>
<dbReference type="PANTHER" id="PTHR45617:SF181">
    <property type="entry name" value="LP04042P"/>
    <property type="match status" value="1"/>
</dbReference>